<dbReference type="PANTHER" id="PTHR15598:SF5">
    <property type="entry name" value="ENHANCER OF MRNA-DECAPPING PROTEIN 4"/>
    <property type="match status" value="1"/>
</dbReference>
<comment type="similarity">
    <text evidence="2">Belongs to the WD repeat EDC4 family.</text>
</comment>
<evidence type="ECO:0000256" key="1">
    <source>
        <dbReference type="ARBA" id="ARBA00004201"/>
    </source>
</evidence>
<dbReference type="VEuPathDB" id="PlasmoDB:PmUG01_11056200"/>
<evidence type="ECO:0000313" key="7">
    <source>
        <dbReference type="Proteomes" id="UP000219799"/>
    </source>
</evidence>
<dbReference type="AlphaFoldDB" id="A0A1C3L062"/>
<dbReference type="Gene3D" id="2.130.10.10">
    <property type="entry name" value="YVTN repeat-like/Quinoprotein amine dehydrogenase"/>
    <property type="match status" value="1"/>
</dbReference>
<keyword evidence="5" id="KW-0677">Repeat</keyword>
<evidence type="ECO:0008006" key="8">
    <source>
        <dbReference type="Google" id="ProtNLM"/>
    </source>
</evidence>
<keyword evidence="3" id="KW-0963">Cytoplasm</keyword>
<dbReference type="InterPro" id="IPR036322">
    <property type="entry name" value="WD40_repeat_dom_sf"/>
</dbReference>
<dbReference type="GO" id="GO:0000932">
    <property type="term" value="C:P-body"/>
    <property type="evidence" value="ECO:0007669"/>
    <property type="project" value="UniProtKB-SubCell"/>
</dbReference>
<evidence type="ECO:0000256" key="3">
    <source>
        <dbReference type="ARBA" id="ARBA00022490"/>
    </source>
</evidence>
<evidence type="ECO:0000313" key="6">
    <source>
        <dbReference type="EMBL" id="SBT79841.1"/>
    </source>
</evidence>
<keyword evidence="4" id="KW-0853">WD repeat</keyword>
<dbReference type="Proteomes" id="UP000219799">
    <property type="component" value="Chromosome 11"/>
</dbReference>
<organism evidence="6 7">
    <name type="scientific">Plasmodium malariae</name>
    <dbReference type="NCBI Taxonomy" id="5858"/>
    <lineage>
        <taxon>Eukaryota</taxon>
        <taxon>Sar</taxon>
        <taxon>Alveolata</taxon>
        <taxon>Apicomplexa</taxon>
        <taxon>Aconoidasida</taxon>
        <taxon>Haemosporida</taxon>
        <taxon>Plasmodiidae</taxon>
        <taxon>Plasmodium</taxon>
        <taxon>Plasmodium (Plasmodium)</taxon>
    </lineage>
</organism>
<dbReference type="GO" id="GO:0031087">
    <property type="term" value="P:deadenylation-independent decapping of nuclear-transcribed mRNA"/>
    <property type="evidence" value="ECO:0007669"/>
    <property type="project" value="InterPro"/>
</dbReference>
<dbReference type="InterPro" id="IPR015943">
    <property type="entry name" value="WD40/YVTN_repeat-like_dom_sf"/>
</dbReference>
<dbReference type="SUPFAM" id="SSF50978">
    <property type="entry name" value="WD40 repeat-like"/>
    <property type="match status" value="1"/>
</dbReference>
<sequence>MDVQEIDEKIISEGNYVRNALHTNNVKIKTSNIVNNMEAIEGSNKNFLTLNENLISKIRSDGFEIIKKEGEILDVNSRNVCYALKNGKFRLINQNGINTTRIKLLYDNEVLYVCFNKENGNYLLLLDNKGHLYIYKINEYKVDLILCLNFPPYQKKFTMPTSSANSKFSVISSTCTVNAKDIKNVIKSDIPKKASWLPKSDKLFITGHNNCLYIWNVTLLTNAMITNKLKDEIDVNDKLVSMCAISLSFEHVFHKYNYLCKEQNLSTENEDNSILKLR</sequence>
<comment type="subcellular location">
    <subcellularLocation>
        <location evidence="1">Cytoplasm</location>
        <location evidence="1">P-body</location>
    </subcellularLocation>
</comment>
<name>A0A1C3L062_PLAMA</name>
<gene>
    <name evidence="6" type="primary">PmlGA01_110043900</name>
    <name evidence="6" type="ORF">PMLGA01_110043900</name>
</gene>
<evidence type="ECO:0000256" key="2">
    <source>
        <dbReference type="ARBA" id="ARBA00009639"/>
    </source>
</evidence>
<protein>
    <recommendedName>
        <fullName evidence="8">WD repeat-containing protein</fullName>
    </recommendedName>
</protein>
<evidence type="ECO:0000256" key="4">
    <source>
        <dbReference type="ARBA" id="ARBA00022574"/>
    </source>
</evidence>
<evidence type="ECO:0000256" key="5">
    <source>
        <dbReference type="ARBA" id="ARBA00022737"/>
    </source>
</evidence>
<dbReference type="PANTHER" id="PTHR15598">
    <property type="entry name" value="ENHANCER OF MRNA-DECAPPING PROTEIN 4"/>
    <property type="match status" value="1"/>
</dbReference>
<accession>A0A1C3L062</accession>
<proteinExistence type="inferred from homology"/>
<dbReference type="InterPro" id="IPR045152">
    <property type="entry name" value="EDC4-like"/>
</dbReference>
<dbReference type="EMBL" id="LT594499">
    <property type="protein sequence ID" value="SBT79841.1"/>
    <property type="molecule type" value="Genomic_DNA"/>
</dbReference>
<reference evidence="6 7" key="1">
    <citation type="submission" date="2016-06" db="EMBL/GenBank/DDBJ databases">
        <authorList>
            <consortium name="Pathogen Informatics"/>
        </authorList>
    </citation>
    <scope>NUCLEOTIDE SEQUENCE [LARGE SCALE GENOMIC DNA]</scope>
    <source>
        <strain evidence="6">PmlGA01</strain>
    </source>
</reference>